<evidence type="ECO:0000313" key="5">
    <source>
        <dbReference type="Proteomes" id="UP000799439"/>
    </source>
</evidence>
<evidence type="ECO:0000256" key="1">
    <source>
        <dbReference type="ARBA" id="ARBA00006484"/>
    </source>
</evidence>
<accession>A0A9P4JCL6</accession>
<dbReference type="InterPro" id="IPR036291">
    <property type="entry name" value="NAD(P)-bd_dom_sf"/>
</dbReference>
<dbReference type="GO" id="GO:0016491">
    <property type="term" value="F:oxidoreductase activity"/>
    <property type="evidence" value="ECO:0007669"/>
    <property type="project" value="UniProtKB-KW"/>
</dbReference>
<dbReference type="OrthoDB" id="191139at2759"/>
<dbReference type="AlphaFoldDB" id="A0A9P4JCL6"/>
<dbReference type="InterPro" id="IPR002347">
    <property type="entry name" value="SDR_fam"/>
</dbReference>
<dbReference type="Pfam" id="PF00106">
    <property type="entry name" value="adh_short"/>
    <property type="match status" value="1"/>
</dbReference>
<keyword evidence="5" id="KW-1185">Reference proteome</keyword>
<comment type="caution">
    <text evidence="4">The sequence shown here is derived from an EMBL/GenBank/DDBJ whole genome shotgun (WGS) entry which is preliminary data.</text>
</comment>
<organism evidence="4 5">
    <name type="scientific">Myriangium duriaei CBS 260.36</name>
    <dbReference type="NCBI Taxonomy" id="1168546"/>
    <lineage>
        <taxon>Eukaryota</taxon>
        <taxon>Fungi</taxon>
        <taxon>Dikarya</taxon>
        <taxon>Ascomycota</taxon>
        <taxon>Pezizomycotina</taxon>
        <taxon>Dothideomycetes</taxon>
        <taxon>Dothideomycetidae</taxon>
        <taxon>Myriangiales</taxon>
        <taxon>Myriangiaceae</taxon>
        <taxon>Myriangium</taxon>
    </lineage>
</organism>
<keyword evidence="3" id="KW-0560">Oxidoreductase</keyword>
<dbReference type="Proteomes" id="UP000799439">
    <property type="component" value="Unassembled WGS sequence"/>
</dbReference>
<protein>
    <submittedName>
        <fullName evidence="4">NAD(P)-binding protein</fullName>
    </submittedName>
</protein>
<proteinExistence type="inferred from homology"/>
<name>A0A9P4JCL6_9PEZI</name>
<reference evidence="4" key="1">
    <citation type="journal article" date="2020" name="Stud. Mycol.">
        <title>101 Dothideomycetes genomes: a test case for predicting lifestyles and emergence of pathogens.</title>
        <authorList>
            <person name="Haridas S."/>
            <person name="Albert R."/>
            <person name="Binder M."/>
            <person name="Bloem J."/>
            <person name="Labutti K."/>
            <person name="Salamov A."/>
            <person name="Andreopoulos B."/>
            <person name="Baker S."/>
            <person name="Barry K."/>
            <person name="Bills G."/>
            <person name="Bluhm B."/>
            <person name="Cannon C."/>
            <person name="Castanera R."/>
            <person name="Culley D."/>
            <person name="Daum C."/>
            <person name="Ezra D."/>
            <person name="Gonzalez J."/>
            <person name="Henrissat B."/>
            <person name="Kuo A."/>
            <person name="Liang C."/>
            <person name="Lipzen A."/>
            <person name="Lutzoni F."/>
            <person name="Magnuson J."/>
            <person name="Mondo S."/>
            <person name="Nolan M."/>
            <person name="Ohm R."/>
            <person name="Pangilinan J."/>
            <person name="Park H.-J."/>
            <person name="Ramirez L."/>
            <person name="Alfaro M."/>
            <person name="Sun H."/>
            <person name="Tritt A."/>
            <person name="Yoshinaga Y."/>
            <person name="Zwiers L.-H."/>
            <person name="Turgeon B."/>
            <person name="Goodwin S."/>
            <person name="Spatafora J."/>
            <person name="Crous P."/>
            <person name="Grigoriev I."/>
        </authorList>
    </citation>
    <scope>NUCLEOTIDE SEQUENCE</scope>
    <source>
        <strain evidence="4">CBS 260.36</strain>
    </source>
</reference>
<dbReference type="PRINTS" id="PR00081">
    <property type="entry name" value="GDHRDH"/>
</dbReference>
<gene>
    <name evidence="4" type="ORF">K461DRAFT_325954</name>
</gene>
<dbReference type="Gene3D" id="3.40.50.720">
    <property type="entry name" value="NAD(P)-binding Rossmann-like Domain"/>
    <property type="match status" value="1"/>
</dbReference>
<sequence length="296" mass="31759">MAPASFNVATDIPDLSGKVIFITGGNSGIGAETVRALAAHNPACIYLCTRKTASGDALVASIKETVPEANVAASSRLDILILNAGIAGVAPGLTKEGYEMHFGTNYVGHAMLTQLLLPKMLQTKREDPSADLRIHVTASQAGVQWAPGGGLALSYMRDPSPGSGGTQRYGHSKLANLLFMRKLSQQYPSILIMASHPGTVKTESWGKVDGSKTLTVLKPLSSLVGVTSEEGAKNQLWCVTTQAGPNGVEKGKYYVPFAKEYDLKNKNPGNQLQADQLWHWTNDEFRKYGMPGWPEM</sequence>
<evidence type="ECO:0000256" key="2">
    <source>
        <dbReference type="ARBA" id="ARBA00022857"/>
    </source>
</evidence>
<comment type="similarity">
    <text evidence="1">Belongs to the short-chain dehydrogenases/reductases (SDR) family.</text>
</comment>
<dbReference type="PANTHER" id="PTHR24320:SF282">
    <property type="entry name" value="WW DOMAIN-CONTAINING OXIDOREDUCTASE"/>
    <property type="match status" value="1"/>
</dbReference>
<evidence type="ECO:0000313" key="4">
    <source>
        <dbReference type="EMBL" id="KAF2157637.1"/>
    </source>
</evidence>
<keyword evidence="2" id="KW-0521">NADP</keyword>
<dbReference type="SUPFAM" id="SSF51735">
    <property type="entry name" value="NAD(P)-binding Rossmann-fold domains"/>
    <property type="match status" value="1"/>
</dbReference>
<evidence type="ECO:0000256" key="3">
    <source>
        <dbReference type="ARBA" id="ARBA00023002"/>
    </source>
</evidence>
<dbReference type="PANTHER" id="PTHR24320">
    <property type="entry name" value="RETINOL DEHYDROGENASE"/>
    <property type="match status" value="1"/>
</dbReference>
<dbReference type="EMBL" id="ML996081">
    <property type="protein sequence ID" value="KAF2157637.1"/>
    <property type="molecule type" value="Genomic_DNA"/>
</dbReference>